<accession>A0A9Q0U1Y6</accession>
<keyword evidence="2" id="KW-1185">Reference proteome</keyword>
<gene>
    <name evidence="1" type="ORF">OIU85_024918</name>
</gene>
<evidence type="ECO:0000313" key="1">
    <source>
        <dbReference type="EMBL" id="KAJ6721878.1"/>
    </source>
</evidence>
<reference evidence="1" key="1">
    <citation type="submission" date="2022-11" db="EMBL/GenBank/DDBJ databases">
        <authorList>
            <person name="Hyden B.L."/>
            <person name="Feng K."/>
            <person name="Yates T."/>
            <person name="Jawdy S."/>
            <person name="Smart L.B."/>
            <person name="Muchero W."/>
        </authorList>
    </citation>
    <scope>NUCLEOTIDE SEQUENCE</scope>
    <source>
        <tissue evidence="1">Shoot tip</tissue>
    </source>
</reference>
<dbReference type="AlphaFoldDB" id="A0A9Q0U1Y6"/>
<comment type="caution">
    <text evidence="1">The sequence shown here is derived from an EMBL/GenBank/DDBJ whole genome shotgun (WGS) entry which is preliminary data.</text>
</comment>
<sequence length="74" mass="8699">MEGRLEVVAMVEWGRLQTRAEDRTKLEPVKIREDVHFQDNLVVVAQKLLVFNPNDPGNKPKWGRKYHLIVDLVY</sequence>
<name>A0A9Q0U1Y6_SALVM</name>
<reference evidence="1" key="2">
    <citation type="journal article" date="2023" name="Int. J. Mol. Sci.">
        <title>De Novo Assembly and Annotation of 11 Diverse Shrub Willow (Salix) Genomes Reveals Novel Gene Organization in Sex-Linked Regions.</title>
        <authorList>
            <person name="Hyden B."/>
            <person name="Feng K."/>
            <person name="Yates T.B."/>
            <person name="Jawdy S."/>
            <person name="Cereghino C."/>
            <person name="Smart L.B."/>
            <person name="Muchero W."/>
        </authorList>
    </citation>
    <scope>NUCLEOTIDE SEQUENCE [LARGE SCALE GENOMIC DNA]</scope>
    <source>
        <tissue evidence="1">Shoot tip</tissue>
    </source>
</reference>
<proteinExistence type="predicted"/>
<organism evidence="1 2">
    <name type="scientific">Salix viminalis</name>
    <name type="common">Common osier</name>
    <name type="synonym">Basket willow</name>
    <dbReference type="NCBI Taxonomy" id="40686"/>
    <lineage>
        <taxon>Eukaryota</taxon>
        <taxon>Viridiplantae</taxon>
        <taxon>Streptophyta</taxon>
        <taxon>Embryophyta</taxon>
        <taxon>Tracheophyta</taxon>
        <taxon>Spermatophyta</taxon>
        <taxon>Magnoliopsida</taxon>
        <taxon>eudicotyledons</taxon>
        <taxon>Gunneridae</taxon>
        <taxon>Pentapetalae</taxon>
        <taxon>rosids</taxon>
        <taxon>fabids</taxon>
        <taxon>Malpighiales</taxon>
        <taxon>Salicaceae</taxon>
        <taxon>Saliceae</taxon>
        <taxon>Salix</taxon>
    </lineage>
</organism>
<protein>
    <submittedName>
        <fullName evidence="1">Uncharacterized protein</fullName>
    </submittedName>
</protein>
<evidence type="ECO:0000313" key="2">
    <source>
        <dbReference type="Proteomes" id="UP001151529"/>
    </source>
</evidence>
<dbReference type="Proteomes" id="UP001151529">
    <property type="component" value="Chromosome 10"/>
</dbReference>
<dbReference type="EMBL" id="JAPFFL010000006">
    <property type="protein sequence ID" value="KAJ6721878.1"/>
    <property type="molecule type" value="Genomic_DNA"/>
</dbReference>